<proteinExistence type="predicted"/>
<sequence>MAGVIVEAIPADSNIRKKEHEKIEMYQGLKEQLEQMWKFPAKKEKASSLSMTKEEDKVILVRVALRCRPLVPKELNEGCQSCLTFVPGEPQVVVGNDKAFTYDYVFDPTTEQEEVFNTAVSPLLSGLFKGYNATVLAYGQTGSGKTFSMGGTYTSAQENEPTVGVIPRVVRKIFQEKDKRTDCEFLLSVSYLEIYNEEILDLLCTSKDKPVISIREDPKEGIKIVGLTENEVFTAEEMVGCLETGNSARTVGSTAMNAASSRSHAIFTISLEQRRGGDKNDAIVSKLHLVDLAGSERQKKTKAEGDRLKEGISINRGLLSLGNVISALGDESKKGTFVPYRDSKLTRLLQDSLGGNSHTLMIACVSPADSNIEETINTLRYADRARKIKNKPVLNVDPRAAEMKRLKQQVLHRIKVTAYRPGDSFINRASEETENVSKILERNRSLQEENSKLSRELSEAVGQTALMCERIIMTEQVNEKLQSKLEELRQHAACKVDLQKMVETLEDQELKENVEVIRSLQHLILELQLVKFPMWLSSPLFAKPRSEETENVSKILERNRSLQEENSKLSRELSEAVGQTALMCERIIMTEQVNEKLQSKLEELRQHAACKVDLQKMVETLEDQELKENVEVIRSLQHLILELQHESAGIAATIDAMTSGNSTTLEVEAEGSAADASRSPATGSPVASNSEAQAKDSPETFTTQHALRQAQMSKELIELNKVLALKEAFVKKMCQNDSHLEPMQSEYQENIKNLQAEVGSLQKEKEDLILALHSAKKDTNQAKLSEQRRKRLQELEGQMTELKKKLQDQSKLLKLKESSVRSVTKLNQEIQAMKAQRVQLMRQMKEDSEKFRIWKQKKDKEVLQLKEKDRKRQYEMLKLERDFQKQANVLRRKTEEAAAANKRLKDALQKRSEVAEKRKDTQNRGMEGIASRVKAWLLNEVEVLVSTEEARRHLQDLLEDRKMLAEEIAQLRQQMESGEKPVAKVRRRTLTISELEGKGELEASISKQVDNLETEMDLRSAQIADLQQKVLDADNEGRMKQRWDSVTTIVEAKSALKILMSEVVASKTANAKLESELKQERANHVDLQKVLCDDRKLMSAMDMEHQSRLVELEQRHQEKVLYLLSQLQNKPVKEEEEEDEEKHETSKRERELLQRLKFQEEELQKMRELTEQNQKLLEEIEQYKQKLLLAQLTSAKKVAPAANKSPDTSFEYIPPKPKAKLSTARAPLQEPSIDLDELVSPSESEKEEEEWLPEKKERSRRGSKKSKMTGCACKGRCVNKLCRCRKGRMTCGENCLCDHEKCRNMDNRASMDVAEINDVSKDTVSVPEDPTAVSPRDATFFRPPCVPPTKKEIGDISNLSSVLKLEKKPVPADLDSDSEESEESIMPSFLRKNKRGLNNFKNSFFSGCTPVREES</sequence>
<gene>
    <name evidence="1" type="ORF">PGIGA_G00060680</name>
</gene>
<dbReference type="Proteomes" id="UP000829447">
    <property type="component" value="Linkage Group LG15"/>
</dbReference>
<name>A0ACC5X5S9_PANGG</name>
<evidence type="ECO:0000313" key="1">
    <source>
        <dbReference type="EMBL" id="MCI4386286.1"/>
    </source>
</evidence>
<keyword evidence="2" id="KW-1185">Reference proteome</keyword>
<comment type="caution">
    <text evidence="1">The sequence shown here is derived from an EMBL/GenBank/DDBJ whole genome shotgun (WGS) entry which is preliminary data.</text>
</comment>
<organism evidence="1 2">
    <name type="scientific">Pangasianodon gigas</name>
    <name type="common">Mekong giant catfish</name>
    <name type="synonym">Pangasius gigas</name>
    <dbReference type="NCBI Taxonomy" id="30993"/>
    <lineage>
        <taxon>Eukaryota</taxon>
        <taxon>Metazoa</taxon>
        <taxon>Chordata</taxon>
        <taxon>Craniata</taxon>
        <taxon>Vertebrata</taxon>
        <taxon>Euteleostomi</taxon>
        <taxon>Actinopterygii</taxon>
        <taxon>Neopterygii</taxon>
        <taxon>Teleostei</taxon>
        <taxon>Ostariophysi</taxon>
        <taxon>Siluriformes</taxon>
        <taxon>Pangasiidae</taxon>
        <taxon>Pangasianodon</taxon>
    </lineage>
</organism>
<reference evidence="1 2" key="1">
    <citation type="journal article" date="2022" name="bioRxiv">
        <title>An ancient truncated duplication of the anti-Mullerian hormone receptor type 2 gene is a potential conserved master sex determinant in the Pangasiidae catfish family.</title>
        <authorList>
            <person name="Wen M."/>
            <person name="Pan Q."/>
            <person name="Jouanno E."/>
            <person name="Montfort J."/>
            <person name="Zahm M."/>
            <person name="Cabau C."/>
            <person name="Klopp C."/>
            <person name="Iampietro C."/>
            <person name="Roques C."/>
            <person name="Bouchez O."/>
            <person name="Castinel A."/>
            <person name="Donnadieu C."/>
            <person name="Parrinello H."/>
            <person name="Poncet C."/>
            <person name="Belmonte E."/>
            <person name="Gautier V."/>
            <person name="Avarre J.-C."/>
            <person name="Dugue R."/>
            <person name="Gustiano R."/>
            <person name="Ha T.T.T."/>
            <person name="Campet M."/>
            <person name="Sriphairoj K."/>
            <person name="Ribolli J."/>
            <person name="de Almeida F.L."/>
            <person name="Desvignes T."/>
            <person name="Postlethwait J.H."/>
            <person name="Bucao C.F."/>
            <person name="Robinson-Rechavi M."/>
            <person name="Bobe J."/>
            <person name="Herpin A."/>
            <person name="Guiguen Y."/>
        </authorList>
    </citation>
    <scope>NUCLEOTIDE SEQUENCE [LARGE SCALE GENOMIC DNA]</scope>
    <source>
        <strain evidence="1">YG-Dec2019</strain>
    </source>
</reference>
<accession>A0ACC5X5S9</accession>
<dbReference type="EMBL" id="CM040468">
    <property type="protein sequence ID" value="MCI4386286.1"/>
    <property type="molecule type" value="Genomic_DNA"/>
</dbReference>
<protein>
    <submittedName>
        <fullName evidence="1">Uncharacterized protein</fullName>
    </submittedName>
</protein>
<evidence type="ECO:0000313" key="2">
    <source>
        <dbReference type="Proteomes" id="UP000829447"/>
    </source>
</evidence>